<accession>A0A6J5U4Q5</accession>
<evidence type="ECO:0000313" key="2">
    <source>
        <dbReference type="EMBL" id="CAB4271251.1"/>
    </source>
</evidence>
<dbReference type="EMBL" id="CAEKDK010000002">
    <property type="protein sequence ID" value="CAB4271251.1"/>
    <property type="molecule type" value="Genomic_DNA"/>
</dbReference>
<sequence>MKSQHLQTDSKQNPWLGWLVWVTTVAWVARLVGCGRWLGKSGEGAGRREEEIFFSLFLIFNST</sequence>
<evidence type="ECO:0000256" key="1">
    <source>
        <dbReference type="SAM" id="Phobius"/>
    </source>
</evidence>
<dbReference type="AlphaFoldDB" id="A0A6J5U4Q5"/>
<evidence type="ECO:0000313" key="3">
    <source>
        <dbReference type="Proteomes" id="UP000507222"/>
    </source>
</evidence>
<proteinExistence type="predicted"/>
<gene>
    <name evidence="2" type="ORF">CURHAP_LOCUS17602</name>
</gene>
<keyword evidence="1" id="KW-1133">Transmembrane helix</keyword>
<organism evidence="2 3">
    <name type="scientific">Prunus armeniaca</name>
    <name type="common">Apricot</name>
    <name type="synonym">Armeniaca vulgaris</name>
    <dbReference type="NCBI Taxonomy" id="36596"/>
    <lineage>
        <taxon>Eukaryota</taxon>
        <taxon>Viridiplantae</taxon>
        <taxon>Streptophyta</taxon>
        <taxon>Embryophyta</taxon>
        <taxon>Tracheophyta</taxon>
        <taxon>Spermatophyta</taxon>
        <taxon>Magnoliopsida</taxon>
        <taxon>eudicotyledons</taxon>
        <taxon>Gunneridae</taxon>
        <taxon>Pentapetalae</taxon>
        <taxon>rosids</taxon>
        <taxon>fabids</taxon>
        <taxon>Rosales</taxon>
        <taxon>Rosaceae</taxon>
        <taxon>Amygdaloideae</taxon>
        <taxon>Amygdaleae</taxon>
        <taxon>Prunus</taxon>
    </lineage>
</organism>
<protein>
    <submittedName>
        <fullName evidence="2">Uncharacterized protein</fullName>
    </submittedName>
</protein>
<keyword evidence="1" id="KW-0812">Transmembrane</keyword>
<keyword evidence="1" id="KW-0472">Membrane</keyword>
<name>A0A6J5U4Q5_PRUAR</name>
<reference evidence="2 3" key="1">
    <citation type="submission" date="2020-05" db="EMBL/GenBank/DDBJ databases">
        <authorList>
            <person name="Campoy J."/>
            <person name="Schneeberger K."/>
            <person name="Spophaly S."/>
        </authorList>
    </citation>
    <scope>NUCLEOTIDE SEQUENCE [LARGE SCALE GENOMIC DNA]</scope>
    <source>
        <strain evidence="2">PruArmRojPasFocal</strain>
    </source>
</reference>
<dbReference type="Proteomes" id="UP000507222">
    <property type="component" value="Unassembled WGS sequence"/>
</dbReference>
<feature type="transmembrane region" description="Helical" evidence="1">
    <location>
        <begin position="15"/>
        <end position="38"/>
    </location>
</feature>